<dbReference type="SUPFAM" id="SSF103007">
    <property type="entry name" value="Hypothetical protein TT1725"/>
    <property type="match status" value="1"/>
</dbReference>
<evidence type="ECO:0008006" key="3">
    <source>
        <dbReference type="Google" id="ProtNLM"/>
    </source>
</evidence>
<sequence length="92" mass="10417">MIVESCSINILIYDSYSLKDKRSVLKSILEKSRQKFNVSISEVGSQEIHNKAEIGISCVGNTNLICDQTICSVLEFIEGNYNVDIIKKDPWF</sequence>
<proteinExistence type="predicted"/>
<dbReference type="InterPro" id="IPR036746">
    <property type="entry name" value="TT1725-like_sf"/>
</dbReference>
<keyword evidence="2" id="KW-1185">Reference proteome</keyword>
<dbReference type="InterPro" id="IPR007546">
    <property type="entry name" value="DUF503"/>
</dbReference>
<dbReference type="PANTHER" id="PTHR36441">
    <property type="entry name" value="HYPOTHETICAL CYTOSOLIC PROTEIN"/>
    <property type="match status" value="1"/>
</dbReference>
<protein>
    <recommendedName>
        <fullName evidence="3">DUF503 domain-containing protein</fullName>
    </recommendedName>
</protein>
<organism evidence="1 2">
    <name type="scientific">Natranaerovirga pectinivora</name>
    <dbReference type="NCBI Taxonomy" id="682400"/>
    <lineage>
        <taxon>Bacteria</taxon>
        <taxon>Bacillati</taxon>
        <taxon>Bacillota</taxon>
        <taxon>Clostridia</taxon>
        <taxon>Lachnospirales</taxon>
        <taxon>Natranaerovirgaceae</taxon>
        <taxon>Natranaerovirga</taxon>
    </lineage>
</organism>
<dbReference type="EMBL" id="SMAL01000008">
    <property type="protein sequence ID" value="TCT13808.1"/>
    <property type="molecule type" value="Genomic_DNA"/>
</dbReference>
<dbReference type="PANTHER" id="PTHR36441:SF1">
    <property type="entry name" value="DUF503 DOMAIN-CONTAINING PROTEIN"/>
    <property type="match status" value="1"/>
</dbReference>
<dbReference type="AlphaFoldDB" id="A0A4R3MI69"/>
<accession>A0A4R3MI69</accession>
<reference evidence="1 2" key="1">
    <citation type="submission" date="2019-03" db="EMBL/GenBank/DDBJ databases">
        <title>Genomic Encyclopedia of Type Strains, Phase IV (KMG-IV): sequencing the most valuable type-strain genomes for metagenomic binning, comparative biology and taxonomic classification.</title>
        <authorList>
            <person name="Goeker M."/>
        </authorList>
    </citation>
    <scope>NUCLEOTIDE SEQUENCE [LARGE SCALE GENOMIC DNA]</scope>
    <source>
        <strain evidence="1 2">DSM 24629</strain>
    </source>
</reference>
<evidence type="ECO:0000313" key="2">
    <source>
        <dbReference type="Proteomes" id="UP000294902"/>
    </source>
</evidence>
<dbReference type="Proteomes" id="UP000294902">
    <property type="component" value="Unassembled WGS sequence"/>
</dbReference>
<evidence type="ECO:0000313" key="1">
    <source>
        <dbReference type="EMBL" id="TCT13808.1"/>
    </source>
</evidence>
<dbReference type="Gene3D" id="3.30.70.1120">
    <property type="entry name" value="TT1725-like"/>
    <property type="match status" value="1"/>
</dbReference>
<name>A0A4R3MI69_9FIRM</name>
<dbReference type="RefSeq" id="WP_132253200.1">
    <property type="nucleotide sequence ID" value="NZ_SMAL01000008.1"/>
</dbReference>
<gene>
    <name evidence="1" type="ORF">EDC18_10843</name>
</gene>
<dbReference type="Pfam" id="PF04456">
    <property type="entry name" value="DUF503"/>
    <property type="match status" value="1"/>
</dbReference>
<comment type="caution">
    <text evidence="1">The sequence shown here is derived from an EMBL/GenBank/DDBJ whole genome shotgun (WGS) entry which is preliminary data.</text>
</comment>
<dbReference type="OrthoDB" id="9809023at2"/>